<organism evidence="4 5">
    <name type="scientific">Mycoplasma miroungirhinis</name>
    <dbReference type="NCBI Taxonomy" id="754516"/>
    <lineage>
        <taxon>Bacteria</taxon>
        <taxon>Bacillati</taxon>
        <taxon>Mycoplasmatota</taxon>
        <taxon>Mollicutes</taxon>
        <taxon>Mycoplasmataceae</taxon>
        <taxon>Mycoplasma</taxon>
    </lineage>
</organism>
<evidence type="ECO:0000256" key="1">
    <source>
        <dbReference type="ARBA" id="ARBA00006989"/>
    </source>
</evidence>
<proteinExistence type="inferred from homology"/>
<dbReference type="AlphaFoldDB" id="A0A6M4JBK2"/>
<dbReference type="Gene3D" id="3.40.50.1820">
    <property type="entry name" value="alpha/beta hydrolase"/>
    <property type="match status" value="1"/>
</dbReference>
<dbReference type="GO" id="GO:0016020">
    <property type="term" value="C:membrane"/>
    <property type="evidence" value="ECO:0007669"/>
    <property type="project" value="TreeGrafter"/>
</dbReference>
<dbReference type="SUPFAM" id="SSF53474">
    <property type="entry name" value="alpha/beta-Hydrolases"/>
    <property type="match status" value="1"/>
</dbReference>
<dbReference type="KEGG" id="mmio:HLA92_03010"/>
<keyword evidence="5" id="KW-1185">Reference proteome</keyword>
<protein>
    <submittedName>
        <fullName evidence="4">Alpha/beta hydrolase</fullName>
    </submittedName>
</protein>
<dbReference type="EMBL" id="CP053097">
    <property type="protein sequence ID" value="QJR44383.1"/>
    <property type="molecule type" value="Genomic_DNA"/>
</dbReference>
<dbReference type="PANTHER" id="PTHR43798:SF33">
    <property type="entry name" value="HYDROLASE, PUTATIVE (AFU_ORTHOLOGUE AFUA_2G14860)-RELATED"/>
    <property type="match status" value="1"/>
</dbReference>
<keyword evidence="2" id="KW-0719">Serine esterase</keyword>
<evidence type="ECO:0000313" key="5">
    <source>
        <dbReference type="Proteomes" id="UP000502118"/>
    </source>
</evidence>
<dbReference type="Pfam" id="PF12697">
    <property type="entry name" value="Abhydrolase_6"/>
    <property type="match status" value="1"/>
</dbReference>
<dbReference type="InterPro" id="IPR050266">
    <property type="entry name" value="AB_hydrolase_sf"/>
</dbReference>
<comment type="similarity">
    <text evidence="1">Belongs to the lipase/esterase LIP3/BchO family.</text>
</comment>
<dbReference type="InterPro" id="IPR029058">
    <property type="entry name" value="AB_hydrolase_fold"/>
</dbReference>
<dbReference type="PANTHER" id="PTHR43798">
    <property type="entry name" value="MONOACYLGLYCEROL LIPASE"/>
    <property type="match status" value="1"/>
</dbReference>
<name>A0A6M4JBK2_9MOLU</name>
<reference evidence="4 5" key="1">
    <citation type="submission" date="2020-05" db="EMBL/GenBank/DDBJ databases">
        <title>Novel Mycoplasma species detected in Mirounga angustirostris (northern elephant seal) from the USA.</title>
        <authorList>
            <person name="Volokhov D.V."/>
        </authorList>
    </citation>
    <scope>NUCLEOTIDE SEQUENCE [LARGE SCALE GENOMIC DNA]</scope>
    <source>
        <strain evidence="4 5">Mirounga ES2806-NAS</strain>
    </source>
</reference>
<sequence>MTKIYEIAQENINAFLEDGWEESKKPILLFIHGFGDSWGTIKPIINIKNRPFFVAAIDMPGCGKSSWHVRPLTLEHYFEVVGSFVDSVLKNRDVYVIGHSLGALSALYLLRTHRAKFATLVGPSHYLINKAKIKFGKKYLIPITRENAIESYLKLTNTPEAFKKEAEVYANMIVNNSNLRFKKFHYIVDQQMLNLEYVFENYYDWYKATNNYQLCVGEFDQYTTVEEIQLVAKQMHKKIKIIKNAGHATFYDNAQEIYEFVLEMFK</sequence>
<dbReference type="RefSeq" id="WP_171113406.1">
    <property type="nucleotide sequence ID" value="NZ_CP053097.1"/>
</dbReference>
<feature type="domain" description="AB hydrolase-1" evidence="3">
    <location>
        <begin position="28"/>
        <end position="258"/>
    </location>
</feature>
<evidence type="ECO:0000256" key="2">
    <source>
        <dbReference type="ARBA" id="ARBA00022487"/>
    </source>
</evidence>
<dbReference type="GO" id="GO:0052689">
    <property type="term" value="F:carboxylic ester hydrolase activity"/>
    <property type="evidence" value="ECO:0007669"/>
    <property type="project" value="UniProtKB-KW"/>
</dbReference>
<keyword evidence="4" id="KW-0378">Hydrolase</keyword>
<dbReference type="InterPro" id="IPR000073">
    <property type="entry name" value="AB_hydrolase_1"/>
</dbReference>
<dbReference type="Proteomes" id="UP000502118">
    <property type="component" value="Chromosome"/>
</dbReference>
<evidence type="ECO:0000259" key="3">
    <source>
        <dbReference type="Pfam" id="PF12697"/>
    </source>
</evidence>
<gene>
    <name evidence="4" type="ORF">HLA92_03010</name>
</gene>
<accession>A0A6M4JBK2</accession>
<evidence type="ECO:0000313" key="4">
    <source>
        <dbReference type="EMBL" id="QJR44383.1"/>
    </source>
</evidence>